<name>A0A7S4D9V4_HETAK</name>
<reference evidence="2" key="1">
    <citation type="submission" date="2021-01" db="EMBL/GenBank/DDBJ databases">
        <authorList>
            <person name="Corre E."/>
            <person name="Pelletier E."/>
            <person name="Niang G."/>
            <person name="Scheremetjew M."/>
            <person name="Finn R."/>
            <person name="Kale V."/>
            <person name="Holt S."/>
            <person name="Cochrane G."/>
            <person name="Meng A."/>
            <person name="Brown T."/>
            <person name="Cohen L."/>
        </authorList>
    </citation>
    <scope>NUCLEOTIDE SEQUENCE</scope>
    <source>
        <strain evidence="2">CCMP3107</strain>
    </source>
</reference>
<evidence type="ECO:0000313" key="2">
    <source>
        <dbReference type="EMBL" id="CAE0636685.1"/>
    </source>
</evidence>
<feature type="compositionally biased region" description="Low complexity" evidence="1">
    <location>
        <begin position="184"/>
        <end position="196"/>
    </location>
</feature>
<feature type="region of interest" description="Disordered" evidence="1">
    <location>
        <begin position="181"/>
        <end position="206"/>
    </location>
</feature>
<dbReference type="EMBL" id="HBIU01033600">
    <property type="protein sequence ID" value="CAE0636685.1"/>
    <property type="molecule type" value="Transcribed_RNA"/>
</dbReference>
<feature type="compositionally biased region" description="Polar residues" evidence="1">
    <location>
        <begin position="153"/>
        <end position="163"/>
    </location>
</feature>
<evidence type="ECO:0000256" key="1">
    <source>
        <dbReference type="SAM" id="MobiDB-lite"/>
    </source>
</evidence>
<sequence>MSYTSSPLVLDKDKEEALQQIEKKSEMGHVSKKVALADNTLLWPFADVQLAAAEGSVVDMQEDIVSSESEKKKGHGCNKGMENDRWSLCTSSSNNSGLVGENANTIQQVEQLQQQQESHDDKVTKTSMSTSLAKEIILPQQQQQHIHHHNNDGAPQSPRSSNLTKKATMVIVGKTVSHPLRTPSVSISSSFSSNSSDNYHHEWYDT</sequence>
<dbReference type="AlphaFoldDB" id="A0A7S4D9V4"/>
<organism evidence="2">
    <name type="scientific">Heterosigma akashiwo</name>
    <name type="common">Chromophytic alga</name>
    <name type="synonym">Heterosigma carterae</name>
    <dbReference type="NCBI Taxonomy" id="2829"/>
    <lineage>
        <taxon>Eukaryota</taxon>
        <taxon>Sar</taxon>
        <taxon>Stramenopiles</taxon>
        <taxon>Ochrophyta</taxon>
        <taxon>Raphidophyceae</taxon>
        <taxon>Chattonellales</taxon>
        <taxon>Chattonellaceae</taxon>
        <taxon>Heterosigma</taxon>
    </lineage>
</organism>
<gene>
    <name evidence="2" type="ORF">HAKA00212_LOCUS15451</name>
</gene>
<proteinExistence type="predicted"/>
<protein>
    <submittedName>
        <fullName evidence="2">Uncharacterized protein</fullName>
    </submittedName>
</protein>
<feature type="region of interest" description="Disordered" evidence="1">
    <location>
        <begin position="140"/>
        <end position="163"/>
    </location>
</feature>
<accession>A0A7S4D9V4</accession>